<dbReference type="AlphaFoldDB" id="A0A1E3QP27"/>
<organism evidence="10 11">
    <name type="scientific">Babjeviella inositovora NRRL Y-12698</name>
    <dbReference type="NCBI Taxonomy" id="984486"/>
    <lineage>
        <taxon>Eukaryota</taxon>
        <taxon>Fungi</taxon>
        <taxon>Dikarya</taxon>
        <taxon>Ascomycota</taxon>
        <taxon>Saccharomycotina</taxon>
        <taxon>Pichiomycetes</taxon>
        <taxon>Serinales incertae sedis</taxon>
        <taxon>Babjeviella</taxon>
    </lineage>
</organism>
<dbReference type="OrthoDB" id="1666796at2759"/>
<evidence type="ECO:0000256" key="4">
    <source>
        <dbReference type="ARBA" id="ARBA00022692"/>
    </source>
</evidence>
<comment type="similarity">
    <text evidence="3 9">Belongs to the nonaspanin (TM9SF) (TC 9.A.2) family.</text>
</comment>
<feature type="transmembrane region" description="Helical" evidence="9">
    <location>
        <begin position="260"/>
        <end position="289"/>
    </location>
</feature>
<dbReference type="GO" id="GO:0007034">
    <property type="term" value="P:vacuolar transport"/>
    <property type="evidence" value="ECO:0007669"/>
    <property type="project" value="EnsemblFungi"/>
</dbReference>
<dbReference type="GO" id="GO:0072657">
    <property type="term" value="P:protein localization to membrane"/>
    <property type="evidence" value="ECO:0007669"/>
    <property type="project" value="TreeGrafter"/>
</dbReference>
<evidence type="ECO:0000256" key="3">
    <source>
        <dbReference type="ARBA" id="ARBA00005227"/>
    </source>
</evidence>
<keyword evidence="6 9" id="KW-1133">Transmembrane helix</keyword>
<feature type="transmembrane region" description="Helical" evidence="9">
    <location>
        <begin position="295"/>
        <end position="320"/>
    </location>
</feature>
<dbReference type="Pfam" id="PF02990">
    <property type="entry name" value="EMP70"/>
    <property type="match status" value="1"/>
</dbReference>
<dbReference type="GO" id="GO:0007124">
    <property type="term" value="P:pseudohyphal growth"/>
    <property type="evidence" value="ECO:0007669"/>
    <property type="project" value="EnsemblFungi"/>
</dbReference>
<dbReference type="EMBL" id="KV454432">
    <property type="protein sequence ID" value="ODQ79435.1"/>
    <property type="molecule type" value="Genomic_DNA"/>
</dbReference>
<gene>
    <name evidence="10" type="ORF">BABINDRAFT_161835</name>
</gene>
<dbReference type="GO" id="GO:0016020">
    <property type="term" value="C:membrane"/>
    <property type="evidence" value="ECO:0007669"/>
    <property type="project" value="UniProtKB-SubCell"/>
</dbReference>
<keyword evidence="7" id="KW-0333">Golgi apparatus</keyword>
<feature type="transmembrane region" description="Helical" evidence="9">
    <location>
        <begin position="418"/>
        <end position="439"/>
    </location>
</feature>
<evidence type="ECO:0000256" key="2">
    <source>
        <dbReference type="ARBA" id="ARBA00004555"/>
    </source>
</evidence>
<keyword evidence="11" id="KW-1185">Reference proteome</keyword>
<feature type="transmembrane region" description="Helical" evidence="9">
    <location>
        <begin position="491"/>
        <end position="510"/>
    </location>
</feature>
<sequence length="561" mass="62865">MCGPSVDVHAVPLSLGEIIRGDRIWGSDYALTFAKDIPCARLCDSVVKRAHLARADTLIRQGYVAEWIIDDLPGATTFVNELNSKYYAAGFPLGFVENDIAYIHNHVMMVIRWHATRDGRKTIVGFEVYPRSVSDTQCPGARKDFTNFRIDPAAESALIPFTYSVYWREERGVRWEDRWELYERDETRGEHIHWLALINSSVLVFFLSTIVAVVLLRTLNKDIKGVINRDIDNNGKDKETEDMSGWRLLSNDVFVPPTRALALTILGGTGVQLVFTIAAVSLLCAAGIINHNVRGSLISCIVGLFVAAGFAAGFSGVRLYTNFADAHAHWPAVAILCAGTLPLLVFAFSLLLNCFIWAKGATTALPFGTIIVLVLLFALLEIPLSLLGGYFGSRRQYHQMATPIYLIPPQPWFTRFRYAVPIFGGIPFGVVYVELMYIFNSLWLEKTSQYYMYGFLFVTIIFLVVVVVESVVVSLYISLVYEDPRWAWRSFVVGGSVAWYIFAYAVYYFFSHLLVRDFVSTLLYFGYVGLICVLIGLACGAVGLFSGMTFVRKIYGAIKQK</sequence>
<evidence type="ECO:0000256" key="7">
    <source>
        <dbReference type="ARBA" id="ARBA00023034"/>
    </source>
</evidence>
<dbReference type="PANTHER" id="PTHR10766">
    <property type="entry name" value="TRANSMEMBRANE 9 SUPERFAMILY PROTEIN"/>
    <property type="match status" value="1"/>
</dbReference>
<dbReference type="STRING" id="984486.A0A1E3QP27"/>
<feature type="transmembrane region" description="Helical" evidence="9">
    <location>
        <begin position="451"/>
        <end position="479"/>
    </location>
</feature>
<dbReference type="GO" id="GO:0001403">
    <property type="term" value="P:invasive growth in response to glucose limitation"/>
    <property type="evidence" value="ECO:0007669"/>
    <property type="project" value="EnsemblFungi"/>
</dbReference>
<dbReference type="GO" id="GO:0005794">
    <property type="term" value="C:Golgi apparatus"/>
    <property type="evidence" value="ECO:0007669"/>
    <property type="project" value="UniProtKB-SubCell"/>
</dbReference>
<evidence type="ECO:0000256" key="6">
    <source>
        <dbReference type="ARBA" id="ARBA00022989"/>
    </source>
</evidence>
<evidence type="ECO:0000313" key="10">
    <source>
        <dbReference type="EMBL" id="ODQ79435.1"/>
    </source>
</evidence>
<protein>
    <recommendedName>
        <fullName evidence="9">Transmembrane 9 superfamily member</fullName>
    </recommendedName>
</protein>
<evidence type="ECO:0000256" key="5">
    <source>
        <dbReference type="ARBA" id="ARBA00022729"/>
    </source>
</evidence>
<feature type="transmembrane region" description="Helical" evidence="9">
    <location>
        <begin position="194"/>
        <end position="216"/>
    </location>
</feature>
<dbReference type="PANTHER" id="PTHR10766:SF55">
    <property type="entry name" value="TRANSMEMBRANE 9 SUPERFAMILY MEMBER 4"/>
    <property type="match status" value="1"/>
</dbReference>
<name>A0A1E3QP27_9ASCO</name>
<dbReference type="InterPro" id="IPR004240">
    <property type="entry name" value="EMP70"/>
</dbReference>
<reference evidence="11" key="1">
    <citation type="submission" date="2016-05" db="EMBL/GenBank/DDBJ databases">
        <title>Comparative genomics of biotechnologically important yeasts.</title>
        <authorList>
            <consortium name="DOE Joint Genome Institute"/>
            <person name="Riley R."/>
            <person name="Haridas S."/>
            <person name="Wolfe K.H."/>
            <person name="Lopes M.R."/>
            <person name="Hittinger C.T."/>
            <person name="Goker M."/>
            <person name="Salamov A."/>
            <person name="Wisecaver J."/>
            <person name="Long T.M."/>
            <person name="Aerts A.L."/>
            <person name="Barry K."/>
            <person name="Choi C."/>
            <person name="Clum A."/>
            <person name="Coughlan A.Y."/>
            <person name="Deshpande S."/>
            <person name="Douglass A.P."/>
            <person name="Hanson S.J."/>
            <person name="Klenk H.-P."/>
            <person name="Labutti K."/>
            <person name="Lapidus A."/>
            <person name="Lindquist E."/>
            <person name="Lipzen A."/>
            <person name="Meier-Kolthoff J.P."/>
            <person name="Ohm R.A."/>
            <person name="Otillar R.P."/>
            <person name="Pangilinan J."/>
            <person name="Peng Y."/>
            <person name="Rokas A."/>
            <person name="Rosa C.A."/>
            <person name="Scheuner C."/>
            <person name="Sibirny A.A."/>
            <person name="Slot J.C."/>
            <person name="Stielow J.B."/>
            <person name="Sun H."/>
            <person name="Kurtzman C.P."/>
            <person name="Blackwell M."/>
            <person name="Grigoriev I.V."/>
            <person name="Jeffries T.W."/>
        </authorList>
    </citation>
    <scope>NUCLEOTIDE SEQUENCE [LARGE SCALE GENOMIC DNA]</scope>
    <source>
        <strain evidence="11">NRRL Y-12698</strain>
    </source>
</reference>
<accession>A0A1E3QP27</accession>
<feature type="transmembrane region" description="Helical" evidence="9">
    <location>
        <begin position="332"/>
        <end position="358"/>
    </location>
</feature>
<evidence type="ECO:0000256" key="8">
    <source>
        <dbReference type="ARBA" id="ARBA00023136"/>
    </source>
</evidence>
<evidence type="ECO:0000256" key="1">
    <source>
        <dbReference type="ARBA" id="ARBA00004141"/>
    </source>
</evidence>
<dbReference type="GO" id="GO:0006878">
    <property type="term" value="P:intracellular copper ion homeostasis"/>
    <property type="evidence" value="ECO:0007669"/>
    <property type="project" value="EnsemblFungi"/>
</dbReference>
<comment type="subcellular location">
    <subcellularLocation>
        <location evidence="2">Golgi apparatus</location>
    </subcellularLocation>
    <subcellularLocation>
        <location evidence="1">Membrane</location>
        <topology evidence="1">Multi-pass membrane protein</topology>
    </subcellularLocation>
</comment>
<keyword evidence="5" id="KW-0732">Signal</keyword>
<feature type="transmembrane region" description="Helical" evidence="9">
    <location>
        <begin position="364"/>
        <end position="391"/>
    </location>
</feature>
<dbReference type="Proteomes" id="UP000094336">
    <property type="component" value="Unassembled WGS sequence"/>
</dbReference>
<keyword evidence="8 9" id="KW-0472">Membrane</keyword>
<feature type="transmembrane region" description="Helical" evidence="9">
    <location>
        <begin position="522"/>
        <end position="551"/>
    </location>
</feature>
<dbReference type="GeneID" id="30146885"/>
<keyword evidence="4 9" id="KW-0812">Transmembrane</keyword>
<evidence type="ECO:0000256" key="9">
    <source>
        <dbReference type="RuleBase" id="RU363079"/>
    </source>
</evidence>
<dbReference type="RefSeq" id="XP_018984763.1">
    <property type="nucleotide sequence ID" value="XM_019129032.1"/>
</dbReference>
<evidence type="ECO:0000313" key="11">
    <source>
        <dbReference type="Proteomes" id="UP000094336"/>
    </source>
</evidence>
<proteinExistence type="inferred from homology"/>